<dbReference type="InterPro" id="IPR011042">
    <property type="entry name" value="6-blade_b-propeller_TolB-like"/>
</dbReference>
<evidence type="ECO:0000259" key="2">
    <source>
        <dbReference type="Pfam" id="PF22807"/>
    </source>
</evidence>
<dbReference type="InterPro" id="IPR054539">
    <property type="entry name" value="Beta-prop_PDH"/>
</dbReference>
<protein>
    <recommendedName>
        <fullName evidence="2">Pyrroloquinoline quinone-dependent pyranose dehydrogenase beta-propeller domain-containing protein</fullName>
    </recommendedName>
</protein>
<gene>
    <name evidence="3" type="ORF">AAE3_LOCUS5399</name>
</gene>
<evidence type="ECO:0000313" key="3">
    <source>
        <dbReference type="EMBL" id="CAA7263001.1"/>
    </source>
</evidence>
<reference evidence="3 4" key="1">
    <citation type="submission" date="2020-01" db="EMBL/GenBank/DDBJ databases">
        <authorList>
            <person name="Gupta K D."/>
        </authorList>
    </citation>
    <scope>NUCLEOTIDE SEQUENCE [LARGE SCALE GENOMIC DNA]</scope>
</reference>
<evidence type="ECO:0000313" key="4">
    <source>
        <dbReference type="Proteomes" id="UP000467700"/>
    </source>
</evidence>
<evidence type="ECO:0000256" key="1">
    <source>
        <dbReference type="SAM" id="SignalP"/>
    </source>
</evidence>
<organism evidence="3 4">
    <name type="scientific">Cyclocybe aegerita</name>
    <name type="common">Black poplar mushroom</name>
    <name type="synonym">Agrocybe aegerita</name>
    <dbReference type="NCBI Taxonomy" id="1973307"/>
    <lineage>
        <taxon>Eukaryota</taxon>
        <taxon>Fungi</taxon>
        <taxon>Dikarya</taxon>
        <taxon>Basidiomycota</taxon>
        <taxon>Agaricomycotina</taxon>
        <taxon>Agaricomycetes</taxon>
        <taxon>Agaricomycetidae</taxon>
        <taxon>Agaricales</taxon>
        <taxon>Agaricineae</taxon>
        <taxon>Bolbitiaceae</taxon>
        <taxon>Cyclocybe</taxon>
    </lineage>
</organism>
<dbReference type="OrthoDB" id="507128at2759"/>
<dbReference type="Proteomes" id="UP000467700">
    <property type="component" value="Unassembled WGS sequence"/>
</dbReference>
<sequence>MFTPSWWPLFPVLLELFPRALAVPTRTAALCPSAPAPSFPLVAAPGWTAGTVLGGLVAPRGIKLDTLGNLLILQRGVGVTAHTLTLDGCVSSSKTVIADTTLNHAIELNLLGTKLFASSPTTVFSWDYNPITQAATNKQTLIIGTNEVNNITRTLLVPRLPLNRLVVSVGPNANIDLDSFEPDDGHAQVRVFDLGAIGPNGVQYTSGQVLGFGLRNDVGLAEDRAGIVHSVENSIDDAFRMVDGQRQNIRENNPADKIYNLGSPSLPSNLFGGYPFCFNVWDTTDFTGENLQRSDWFVLEDNGTMTNAWCNQNARKPTVLLPPHSAPLDMEFGIGTDTNLYVGMHGSFDRTPGAGYKVVAVPGSFSITGEWSPNLELVETVETSFTDILKNDDDLECNAATSVSPAGCFRPVGLEFTLTGQRLYISSDTTGEIFLLQKN</sequence>
<feature type="chain" id="PRO_5035778255" description="Pyrroloquinoline quinone-dependent pyranose dehydrogenase beta-propeller domain-containing protein" evidence="1">
    <location>
        <begin position="23"/>
        <end position="439"/>
    </location>
</feature>
<dbReference type="InterPro" id="IPR011041">
    <property type="entry name" value="Quinoprot_gluc/sorb_DH_b-prop"/>
</dbReference>
<feature type="signal peptide" evidence="1">
    <location>
        <begin position="1"/>
        <end position="22"/>
    </location>
</feature>
<dbReference type="AlphaFoldDB" id="A0A8S0VZ04"/>
<dbReference type="Pfam" id="PF22807">
    <property type="entry name" value="TrAA12"/>
    <property type="match status" value="1"/>
</dbReference>
<name>A0A8S0VZ04_CYCAE</name>
<feature type="domain" description="Pyrroloquinoline quinone-dependent pyranose dehydrogenase beta-propeller" evidence="2">
    <location>
        <begin position="42"/>
        <end position="438"/>
    </location>
</feature>
<accession>A0A8S0VZ04</accession>
<keyword evidence="4" id="KW-1185">Reference proteome</keyword>
<keyword evidence="1" id="KW-0732">Signal</keyword>
<comment type="caution">
    <text evidence="3">The sequence shown here is derived from an EMBL/GenBank/DDBJ whole genome shotgun (WGS) entry which is preliminary data.</text>
</comment>
<dbReference type="SUPFAM" id="SSF50952">
    <property type="entry name" value="Soluble quinoprotein glucose dehydrogenase"/>
    <property type="match status" value="1"/>
</dbReference>
<dbReference type="Gene3D" id="2.120.10.30">
    <property type="entry name" value="TolB, C-terminal domain"/>
    <property type="match status" value="1"/>
</dbReference>
<dbReference type="EMBL" id="CACVBS010000038">
    <property type="protein sequence ID" value="CAA7263001.1"/>
    <property type="molecule type" value="Genomic_DNA"/>
</dbReference>
<proteinExistence type="predicted"/>